<dbReference type="PANTHER" id="PTHR46361:SF3">
    <property type="entry name" value="ELECTRON CARRIER_ PROTEIN DISULFIDE OXIDOREDUCTASE"/>
    <property type="match status" value="1"/>
</dbReference>
<dbReference type="RefSeq" id="WP_067551179.1">
    <property type="nucleotide sequence ID" value="NZ_LPXN01000001.1"/>
</dbReference>
<keyword evidence="4" id="KW-1185">Reference proteome</keyword>
<comment type="caution">
    <text evidence="3">The sequence shown here is derived from an EMBL/GenBank/DDBJ whole genome shotgun (WGS) entry which is preliminary data.</text>
</comment>
<name>A0A154WHB8_9PROT</name>
<dbReference type="Pfam" id="PF04784">
    <property type="entry name" value="DUF547"/>
    <property type="match status" value="1"/>
</dbReference>
<proteinExistence type="predicted"/>
<dbReference type="Proteomes" id="UP000076400">
    <property type="component" value="Unassembled WGS sequence"/>
</dbReference>
<dbReference type="OrthoDB" id="526867at2"/>
<protein>
    <recommendedName>
        <fullName evidence="2">DUF547 domain-containing protein</fullName>
    </recommendedName>
</protein>
<dbReference type="EMBL" id="LPXN01000001">
    <property type="protein sequence ID" value="KZD12886.1"/>
    <property type="molecule type" value="Genomic_DNA"/>
</dbReference>
<sequence>MMARALALLLLLLTALPAWAAPKADLWERWAAYDPASALSIDHRDWDDFLKRYRSMGADGIARFDYARARAERAVLDFYLAELTMVPIARFNRAEQLAFWINLYNALTIRTVLSRYPVESIRDIDISPGLLASLFSGGPWGAKLIRIDGAELSLDDIEHRILRPIWRDPRLHYAVNCAALGCPNLPPEAFTAENTEKLLEAGARAYVNHPRGASVTGDRLIVSSIYDWFQEDFGGDDASVIAHLRRYADGPLADDLARITTIADDRYDWALNDVKR</sequence>
<feature type="chain" id="PRO_5007602442" description="DUF547 domain-containing protein" evidence="1">
    <location>
        <begin position="21"/>
        <end position="276"/>
    </location>
</feature>
<accession>A0A154WHB8</accession>
<dbReference type="STRING" id="580166.AUP43_00690"/>
<organism evidence="3 4">
    <name type="scientific">Oceanibaculum pacificum</name>
    <dbReference type="NCBI Taxonomy" id="580166"/>
    <lineage>
        <taxon>Bacteria</taxon>
        <taxon>Pseudomonadati</taxon>
        <taxon>Pseudomonadota</taxon>
        <taxon>Alphaproteobacteria</taxon>
        <taxon>Rhodospirillales</taxon>
        <taxon>Oceanibaculaceae</taxon>
        <taxon>Oceanibaculum</taxon>
    </lineage>
</organism>
<evidence type="ECO:0000313" key="4">
    <source>
        <dbReference type="Proteomes" id="UP000076400"/>
    </source>
</evidence>
<dbReference type="InterPro" id="IPR006869">
    <property type="entry name" value="DUF547"/>
</dbReference>
<dbReference type="AlphaFoldDB" id="A0A154WHB8"/>
<feature type="domain" description="DUF547" evidence="2">
    <location>
        <begin position="90"/>
        <end position="207"/>
    </location>
</feature>
<reference evidence="3 4" key="1">
    <citation type="submission" date="2015-12" db="EMBL/GenBank/DDBJ databases">
        <title>Genome sequence of Oceanibaculum pacificum MCCC 1A02656.</title>
        <authorList>
            <person name="Lu L."/>
            <person name="Lai Q."/>
            <person name="Shao Z."/>
            <person name="Qian P."/>
        </authorList>
    </citation>
    <scope>NUCLEOTIDE SEQUENCE [LARGE SCALE GENOMIC DNA]</scope>
    <source>
        <strain evidence="3 4">MCCC 1A02656</strain>
    </source>
</reference>
<dbReference type="PANTHER" id="PTHR46361">
    <property type="entry name" value="ELECTRON CARRIER/ PROTEIN DISULFIDE OXIDOREDUCTASE"/>
    <property type="match status" value="1"/>
</dbReference>
<keyword evidence="1" id="KW-0732">Signal</keyword>
<evidence type="ECO:0000313" key="3">
    <source>
        <dbReference type="EMBL" id="KZD12886.1"/>
    </source>
</evidence>
<evidence type="ECO:0000256" key="1">
    <source>
        <dbReference type="SAM" id="SignalP"/>
    </source>
</evidence>
<evidence type="ECO:0000259" key="2">
    <source>
        <dbReference type="Pfam" id="PF04784"/>
    </source>
</evidence>
<gene>
    <name evidence="3" type="ORF">AUP43_00690</name>
</gene>
<feature type="signal peptide" evidence="1">
    <location>
        <begin position="1"/>
        <end position="20"/>
    </location>
</feature>